<keyword evidence="2" id="KW-1185">Reference proteome</keyword>
<reference evidence="1 2" key="1">
    <citation type="journal article" date="2018" name="Sci. Rep.">
        <title>Comparative genomics provides insights into the lifestyle and reveals functional heterogeneity of dark septate endophytic fungi.</title>
        <authorList>
            <person name="Knapp D.G."/>
            <person name="Nemeth J.B."/>
            <person name="Barry K."/>
            <person name="Hainaut M."/>
            <person name="Henrissat B."/>
            <person name="Johnson J."/>
            <person name="Kuo A."/>
            <person name="Lim J.H.P."/>
            <person name="Lipzen A."/>
            <person name="Nolan M."/>
            <person name="Ohm R.A."/>
            <person name="Tamas L."/>
            <person name="Grigoriev I.V."/>
            <person name="Spatafora J.W."/>
            <person name="Nagy L.G."/>
            <person name="Kovacs G.M."/>
        </authorList>
    </citation>
    <scope>NUCLEOTIDE SEQUENCE [LARGE SCALE GENOMIC DNA]</scope>
    <source>
        <strain evidence="1 2">DSE2036</strain>
    </source>
</reference>
<protein>
    <submittedName>
        <fullName evidence="1">Uncharacterized protein</fullName>
    </submittedName>
</protein>
<sequence length="368" mass="41667">MDRMMSMYQVQRIRDKMWDKMIFSINRLVAYRQFQPFSNSTRQRCPFSWFGVCDISTPFPNRKAISKHVREKHWKIVDSKDIGHMLESGNTDICCPRQGCTKVFARYDLAVQHARARKCQGDSPTDIRCPWQAFTGCLAVSETTKSYSNHVQSHVDDPRAPFMCSVGCGQYYACLYTLAQHELRCKGIPRPISAAMYQYGLAEDSGLASTTIIVARSSNTKPKSWGINTSTEAALKLFGSTALSSYKTVFPHSTASEDTSVILARAELPSKYTPFVDEEVPRSLPDKDVQQLQRSRRFTQLLQKHLQASASRPTIISVGLNGWTCCIHKMLQFLQLPTTPPFTFVLAVKESQLRYGIPTSYARHSGKY</sequence>
<dbReference type="OrthoDB" id="3693282at2759"/>
<evidence type="ECO:0000313" key="1">
    <source>
        <dbReference type="EMBL" id="PVH95816.1"/>
    </source>
</evidence>
<dbReference type="EMBL" id="KZ805483">
    <property type="protein sequence ID" value="PVH95816.1"/>
    <property type="molecule type" value="Genomic_DNA"/>
</dbReference>
<gene>
    <name evidence="1" type="ORF">DM02DRAFT_659792</name>
</gene>
<organism evidence="1 2">
    <name type="scientific">Periconia macrospinosa</name>
    <dbReference type="NCBI Taxonomy" id="97972"/>
    <lineage>
        <taxon>Eukaryota</taxon>
        <taxon>Fungi</taxon>
        <taxon>Dikarya</taxon>
        <taxon>Ascomycota</taxon>
        <taxon>Pezizomycotina</taxon>
        <taxon>Dothideomycetes</taxon>
        <taxon>Pleosporomycetidae</taxon>
        <taxon>Pleosporales</taxon>
        <taxon>Massarineae</taxon>
        <taxon>Periconiaceae</taxon>
        <taxon>Periconia</taxon>
    </lineage>
</organism>
<dbReference type="AlphaFoldDB" id="A0A2V1DCE0"/>
<proteinExistence type="predicted"/>
<accession>A0A2V1DCE0</accession>
<name>A0A2V1DCE0_9PLEO</name>
<evidence type="ECO:0000313" key="2">
    <source>
        <dbReference type="Proteomes" id="UP000244855"/>
    </source>
</evidence>
<dbReference type="Proteomes" id="UP000244855">
    <property type="component" value="Unassembled WGS sequence"/>
</dbReference>